<dbReference type="Pfam" id="PF00106">
    <property type="entry name" value="adh_short"/>
    <property type="match status" value="1"/>
</dbReference>
<dbReference type="RefSeq" id="WP_147641231.1">
    <property type="nucleotide sequence ID" value="NZ_CABIVY010000030.1"/>
</dbReference>
<keyword evidence="5" id="KW-0560">Oxidoreductase</keyword>
<comment type="similarity">
    <text evidence="2 9">Belongs to the short-chain dehydrogenases/reductases (SDR) family.</text>
</comment>
<dbReference type="CDD" id="cd05233">
    <property type="entry name" value="SDR_c"/>
    <property type="match status" value="1"/>
</dbReference>
<evidence type="ECO:0000256" key="3">
    <source>
        <dbReference type="ARBA" id="ARBA00012848"/>
    </source>
</evidence>
<dbReference type="EMBL" id="MG557991">
    <property type="protein sequence ID" value="ATZ72047.1"/>
    <property type="molecule type" value="Genomic_DNA"/>
</dbReference>
<dbReference type="AlphaFoldDB" id="A0A2H4UFL4"/>
<dbReference type="GO" id="GO:0052588">
    <property type="term" value="F:diacetyl reductase ((S)-acetoin forming) (NAD+) activity"/>
    <property type="evidence" value="ECO:0007669"/>
    <property type="project" value="UniProtKB-EC"/>
</dbReference>
<dbReference type="GO" id="GO:0008206">
    <property type="term" value="P:bile acid metabolic process"/>
    <property type="evidence" value="ECO:0007669"/>
    <property type="project" value="UniProtKB-ARBA"/>
</dbReference>
<reference evidence="10" key="1">
    <citation type="submission" date="2017-11" db="EMBL/GenBank/DDBJ databases">
        <title>Characterization of MphC-encoding regions from staphylococci of animal origin.</title>
        <authorList>
            <person name="Papagiannitsis C.C."/>
            <person name="Petinaki E."/>
        </authorList>
    </citation>
    <scope>NUCLEOTIDE SEQUENCE</scope>
    <source>
        <strain evidence="10">Sle-091lar</strain>
    </source>
</reference>
<evidence type="ECO:0000256" key="8">
    <source>
        <dbReference type="ARBA" id="ARBA00047315"/>
    </source>
</evidence>
<dbReference type="InterPro" id="IPR002347">
    <property type="entry name" value="SDR_fam"/>
</dbReference>
<dbReference type="PRINTS" id="PR00081">
    <property type="entry name" value="GDHRDH"/>
</dbReference>
<accession>A0A2H4UFL4</accession>
<dbReference type="SUPFAM" id="SSF51735">
    <property type="entry name" value="NAD(P)-binding Rossmann-fold domains"/>
    <property type="match status" value="1"/>
</dbReference>
<comment type="catalytic activity">
    <reaction evidence="8">
        <text>(S)-acetoin + NAD(+) = diacetyl + NADH + H(+)</text>
        <dbReference type="Rhea" id="RHEA:27286"/>
        <dbReference type="ChEBI" id="CHEBI:15378"/>
        <dbReference type="ChEBI" id="CHEBI:15687"/>
        <dbReference type="ChEBI" id="CHEBI:16583"/>
        <dbReference type="ChEBI" id="CHEBI:57540"/>
        <dbReference type="ChEBI" id="CHEBI:57945"/>
        <dbReference type="EC" id="1.1.1.304"/>
    </reaction>
</comment>
<comment type="function">
    <text evidence="1">Catalyzes the irreversible reduction of 2,3-butanediol to (S)-acetoin in the presence of NADH.</text>
</comment>
<name>A0A2H4UFL4_MAMLE</name>
<protein>
    <recommendedName>
        <fullName evidence="4">Diacetyl reductase [(S)-acetoin forming]</fullName>
        <ecNumber evidence="3">1.1.1.304</ecNumber>
    </recommendedName>
    <alternativeName>
        <fullName evidence="6">Acetoin(diacetyl) reductase</fullName>
    </alternativeName>
    <alternativeName>
        <fullName evidence="7">Meso-2,3-butanediol dehydrogenase</fullName>
    </alternativeName>
</protein>
<evidence type="ECO:0000256" key="6">
    <source>
        <dbReference type="ARBA" id="ARBA00029989"/>
    </source>
</evidence>
<evidence type="ECO:0000256" key="5">
    <source>
        <dbReference type="ARBA" id="ARBA00023002"/>
    </source>
</evidence>
<dbReference type="EC" id="1.1.1.304" evidence="3"/>
<dbReference type="FunFam" id="3.40.50.720:FF:000084">
    <property type="entry name" value="Short-chain dehydrogenase reductase"/>
    <property type="match status" value="1"/>
</dbReference>
<dbReference type="NCBIfam" id="NF004817">
    <property type="entry name" value="PRK06171.1"/>
    <property type="match status" value="1"/>
</dbReference>
<proteinExistence type="inferred from homology"/>
<dbReference type="PROSITE" id="PS00061">
    <property type="entry name" value="ADH_SHORT"/>
    <property type="match status" value="1"/>
</dbReference>
<dbReference type="GO" id="GO:0048038">
    <property type="term" value="F:quinone binding"/>
    <property type="evidence" value="ECO:0007669"/>
    <property type="project" value="TreeGrafter"/>
</dbReference>
<dbReference type="PANTHER" id="PTHR42760">
    <property type="entry name" value="SHORT-CHAIN DEHYDROGENASES/REDUCTASES FAMILY MEMBER"/>
    <property type="match status" value="1"/>
</dbReference>
<evidence type="ECO:0000256" key="9">
    <source>
        <dbReference type="RuleBase" id="RU000363"/>
    </source>
</evidence>
<evidence type="ECO:0000256" key="2">
    <source>
        <dbReference type="ARBA" id="ARBA00006484"/>
    </source>
</evidence>
<dbReference type="Gene3D" id="3.40.50.720">
    <property type="entry name" value="NAD(P)-binding Rossmann-like Domain"/>
    <property type="match status" value="1"/>
</dbReference>
<evidence type="ECO:0000256" key="4">
    <source>
        <dbReference type="ARBA" id="ARBA00016110"/>
    </source>
</evidence>
<dbReference type="GO" id="GO:0006633">
    <property type="term" value="P:fatty acid biosynthetic process"/>
    <property type="evidence" value="ECO:0007669"/>
    <property type="project" value="TreeGrafter"/>
</dbReference>
<evidence type="ECO:0000256" key="1">
    <source>
        <dbReference type="ARBA" id="ARBA00003200"/>
    </source>
</evidence>
<evidence type="ECO:0000313" key="10">
    <source>
        <dbReference type="EMBL" id="ATZ72047.1"/>
    </source>
</evidence>
<dbReference type="InterPro" id="IPR020904">
    <property type="entry name" value="Sc_DH/Rdtase_CS"/>
</dbReference>
<dbReference type="InterPro" id="IPR036291">
    <property type="entry name" value="NAD(P)-bd_dom_sf"/>
</dbReference>
<evidence type="ECO:0000256" key="7">
    <source>
        <dbReference type="ARBA" id="ARBA00031758"/>
    </source>
</evidence>
<organism evidence="10">
    <name type="scientific">Mammaliicoccus lentus</name>
    <name type="common">Staphylococcus lentus</name>
    <dbReference type="NCBI Taxonomy" id="42858"/>
    <lineage>
        <taxon>Bacteria</taxon>
        <taxon>Bacillati</taxon>
        <taxon>Bacillota</taxon>
        <taxon>Bacilli</taxon>
        <taxon>Bacillales</taxon>
        <taxon>Staphylococcaceae</taxon>
        <taxon>Mammaliicoccus</taxon>
    </lineage>
</organism>
<dbReference type="PANTHER" id="PTHR42760:SF133">
    <property type="entry name" value="3-OXOACYL-[ACYL-CARRIER-PROTEIN] REDUCTASE"/>
    <property type="match status" value="1"/>
</dbReference>
<dbReference type="PRINTS" id="PR00080">
    <property type="entry name" value="SDRFAMILY"/>
</dbReference>
<sequence>MAQNWLEINEKVIIVTGGTSGIGRQIVNSLLENGAVVYNIDLKDDPIDNGNYHFIETDVTNKEAVEKTVNTIFEEQSRIDVLINNAGINLPRLLVDVKGEKPEYEINMKDLDLMFGVNLKGPILFSQEVSRHFVKQNKGIIVNIASEAGQEGSEGQSIYSATKAALIGFTRSWAKELGKHNIKVVAIAPGILEETGLRTKKYEEALAYSRNTTVDKLNGDYSKSIPLGRVGKLSEVADLVCYLSSDKSSYITGTTINISGGKSRG</sequence>